<name>D5WX18_KYRT2</name>
<evidence type="ECO:0000313" key="1">
    <source>
        <dbReference type="EMBL" id="ADG07799.1"/>
    </source>
</evidence>
<keyword evidence="2" id="KW-1185">Reference proteome</keyword>
<organism evidence="1 2">
    <name type="scientific">Kyrpidia tusciae (strain DSM 2912 / NBRC 15312 / T2)</name>
    <name type="common">Bacillus tusciae</name>
    <dbReference type="NCBI Taxonomy" id="562970"/>
    <lineage>
        <taxon>Bacteria</taxon>
        <taxon>Bacillati</taxon>
        <taxon>Bacillota</taxon>
        <taxon>Bacilli</taxon>
        <taxon>Bacillales</taxon>
        <taxon>Alicyclobacillaceae</taxon>
        <taxon>Kyrpidia</taxon>
    </lineage>
</organism>
<dbReference type="KEGG" id="bts:Btus_3188"/>
<dbReference type="Proteomes" id="UP000002368">
    <property type="component" value="Chromosome"/>
</dbReference>
<accession>D5WX18</accession>
<protein>
    <submittedName>
        <fullName evidence="1">Uncharacterized protein</fullName>
    </submittedName>
</protein>
<dbReference type="EMBL" id="CP002017">
    <property type="protein sequence ID" value="ADG07799.1"/>
    <property type="molecule type" value="Genomic_DNA"/>
</dbReference>
<reference evidence="1 2" key="1">
    <citation type="journal article" date="2011" name="Stand. Genomic Sci.">
        <title>Complete genome sequence of the thermophilic, hydrogen-oxidizing Bacillus tusciae type strain (T2) and reclassification in the new genus, Kyrpidia gen. nov. as Kyrpidia tusciae comb. nov. and emendation of the family Alicyclobacillaceae da Costa and Rainey, 2010.</title>
        <authorList>
            <person name="Klenk H.P."/>
            <person name="Lapidus A."/>
            <person name="Chertkov O."/>
            <person name="Copeland A."/>
            <person name="Del Rio T.G."/>
            <person name="Nolan M."/>
            <person name="Lucas S."/>
            <person name="Chen F."/>
            <person name="Tice H."/>
            <person name="Cheng J.F."/>
            <person name="Han C."/>
            <person name="Bruce D."/>
            <person name="Goodwin L."/>
            <person name="Pitluck S."/>
            <person name="Pati A."/>
            <person name="Ivanova N."/>
            <person name="Mavromatis K."/>
            <person name="Daum C."/>
            <person name="Chen A."/>
            <person name="Palaniappan K."/>
            <person name="Chang Y.J."/>
            <person name="Land M."/>
            <person name="Hauser L."/>
            <person name="Jeffries C.D."/>
            <person name="Detter J.C."/>
            <person name="Rohde M."/>
            <person name="Abt B."/>
            <person name="Pukall R."/>
            <person name="Goker M."/>
            <person name="Bristow J."/>
            <person name="Markowitz V."/>
            <person name="Hugenholtz P."/>
            <person name="Eisen J.A."/>
        </authorList>
    </citation>
    <scope>NUCLEOTIDE SEQUENCE [LARGE SCALE GENOMIC DNA]</scope>
    <source>
        <strain evidence="1 2">DSM 2912</strain>
    </source>
</reference>
<gene>
    <name evidence="1" type="ordered locus">Btus_3188</name>
</gene>
<dbReference type="HOGENOM" id="CLU_2734801_0_0_9"/>
<evidence type="ECO:0000313" key="2">
    <source>
        <dbReference type="Proteomes" id="UP000002368"/>
    </source>
</evidence>
<proteinExistence type="predicted"/>
<dbReference type="AlphaFoldDB" id="D5WX18"/>
<sequence>MEPVLSPFIIAGQRAIFSIIFSVMDFRRKTSPWMDRRPPGTTHVLKRCVVPAYLRPAWRRRAPTISSNAYL</sequence>